<reference evidence="2 3" key="1">
    <citation type="submission" date="2013-11" db="EMBL/GenBank/DDBJ databases">
        <title>Draft genome of the bovine lungworm Dictyocaulus viviparus.</title>
        <authorList>
            <person name="Mitreva M."/>
        </authorList>
    </citation>
    <scope>NUCLEOTIDE SEQUENCE [LARGE SCALE GENOMIC DNA]</scope>
    <source>
        <strain evidence="2 3">HannoverDv2000</strain>
    </source>
</reference>
<dbReference type="EMBL" id="KN716186">
    <property type="protein sequence ID" value="KJH51315.1"/>
    <property type="molecule type" value="Genomic_DNA"/>
</dbReference>
<name>A0A0D8Y3N2_DICVI</name>
<feature type="region of interest" description="Disordered" evidence="1">
    <location>
        <begin position="30"/>
        <end position="71"/>
    </location>
</feature>
<dbReference type="OrthoDB" id="5876014at2759"/>
<proteinExistence type="predicted"/>
<feature type="compositionally biased region" description="Polar residues" evidence="1">
    <location>
        <begin position="47"/>
        <end position="64"/>
    </location>
</feature>
<dbReference type="Proteomes" id="UP000053766">
    <property type="component" value="Unassembled WGS sequence"/>
</dbReference>
<accession>A0A0D8Y3N2</accession>
<keyword evidence="3" id="KW-1185">Reference proteome</keyword>
<evidence type="ECO:0000313" key="2">
    <source>
        <dbReference type="EMBL" id="KJH51315.1"/>
    </source>
</evidence>
<sequence length="109" mass="12473">MQFVIRENIGAVLTTSGRNSVRKEITIADSTREKLNETKHVTHPRELTSTSSEVDQRTTETSTSIDKHPTSYRIEFDEDSQLDYMAVFGARPKVARTPDGINDREEFFH</sequence>
<dbReference type="AlphaFoldDB" id="A0A0D8Y3N2"/>
<gene>
    <name evidence="2" type="ORF">DICVIV_02518</name>
</gene>
<reference evidence="3" key="2">
    <citation type="journal article" date="2016" name="Sci. Rep.">
        <title>Dictyocaulus viviparus genome, variome and transcriptome elucidate lungworm biology and support future intervention.</title>
        <authorList>
            <person name="McNulty S.N."/>
            <person name="Strube C."/>
            <person name="Rosa B.A."/>
            <person name="Martin J.C."/>
            <person name="Tyagi R."/>
            <person name="Choi Y.J."/>
            <person name="Wang Q."/>
            <person name="Hallsworth Pepin K."/>
            <person name="Zhang X."/>
            <person name="Ozersky P."/>
            <person name="Wilson R.K."/>
            <person name="Sternberg P.W."/>
            <person name="Gasser R.B."/>
            <person name="Mitreva M."/>
        </authorList>
    </citation>
    <scope>NUCLEOTIDE SEQUENCE [LARGE SCALE GENOMIC DNA]</scope>
    <source>
        <strain evidence="3">HannoverDv2000</strain>
    </source>
</reference>
<feature type="compositionally biased region" description="Basic and acidic residues" evidence="1">
    <location>
        <begin position="30"/>
        <end position="46"/>
    </location>
</feature>
<evidence type="ECO:0000313" key="3">
    <source>
        <dbReference type="Proteomes" id="UP000053766"/>
    </source>
</evidence>
<protein>
    <submittedName>
        <fullName evidence="2">Uncharacterized protein</fullName>
    </submittedName>
</protein>
<organism evidence="2 3">
    <name type="scientific">Dictyocaulus viviparus</name>
    <name type="common">Bovine lungworm</name>
    <dbReference type="NCBI Taxonomy" id="29172"/>
    <lineage>
        <taxon>Eukaryota</taxon>
        <taxon>Metazoa</taxon>
        <taxon>Ecdysozoa</taxon>
        <taxon>Nematoda</taxon>
        <taxon>Chromadorea</taxon>
        <taxon>Rhabditida</taxon>
        <taxon>Rhabditina</taxon>
        <taxon>Rhabditomorpha</taxon>
        <taxon>Strongyloidea</taxon>
        <taxon>Metastrongylidae</taxon>
        <taxon>Dictyocaulus</taxon>
    </lineage>
</organism>
<evidence type="ECO:0000256" key="1">
    <source>
        <dbReference type="SAM" id="MobiDB-lite"/>
    </source>
</evidence>